<dbReference type="Gene3D" id="2.40.128.410">
    <property type="match status" value="1"/>
</dbReference>
<evidence type="ECO:0000313" key="11">
    <source>
        <dbReference type="Proteomes" id="UP000441162"/>
    </source>
</evidence>
<evidence type="ECO:0000313" key="9">
    <source>
        <dbReference type="Proteomes" id="UP000283678"/>
    </source>
</evidence>
<dbReference type="RefSeq" id="WP_007835594.1">
    <property type="nucleotide sequence ID" value="NZ_CAXSLT010000003.1"/>
</dbReference>
<organism evidence="8 10">
    <name type="scientific">Phocaeicola dorei</name>
    <dbReference type="NCBI Taxonomy" id="357276"/>
    <lineage>
        <taxon>Bacteria</taxon>
        <taxon>Pseudomonadati</taxon>
        <taxon>Bacteroidota</taxon>
        <taxon>Bacteroidia</taxon>
        <taxon>Bacteroidales</taxon>
        <taxon>Bacteroidaceae</taxon>
        <taxon>Phocaeicola</taxon>
    </lineage>
</organism>
<dbReference type="AlphaFoldDB" id="A0A1Y3ZG99"/>
<feature type="signal peptide" evidence="1">
    <location>
        <begin position="1"/>
        <end position="23"/>
    </location>
</feature>
<evidence type="ECO:0000313" key="5">
    <source>
        <dbReference type="EMBL" id="MBV3124892.1"/>
    </source>
</evidence>
<evidence type="ECO:0000256" key="1">
    <source>
        <dbReference type="SAM" id="SignalP"/>
    </source>
</evidence>
<sequence>MVAKCFKKILLLLFITGAIQANAQEGKKSELQQWKDFIENARLIARQERHLMDSIVHIKAENALQRKEFVLESDELTLKHGEHGYVNSTTNFIALHDGRATVQISPFQSGGGPNGVGGITVEGTPTGLKMETDKKGITRLSMNVTGNGISAQVTVTLSPSDNRATATIIPNFNSLNVTLDGQLVPFKESSVFKGTTF</sequence>
<reference evidence="6 14" key="4">
    <citation type="submission" date="2019-11" db="EMBL/GenBank/DDBJ databases">
        <title>Complete genome sequence of Bacteroides dorei DSM 17855.</title>
        <authorList>
            <person name="Russell J.T."/>
        </authorList>
    </citation>
    <scope>NUCLEOTIDE SEQUENCE [LARGE SCALE GENOMIC DNA]</scope>
    <source>
        <strain evidence="6 14">DSM 17855</strain>
    </source>
</reference>
<reference evidence="7 9" key="1">
    <citation type="submission" date="2018-08" db="EMBL/GenBank/DDBJ databases">
        <title>A genome reference for cultivated species of the human gut microbiota.</title>
        <authorList>
            <person name="Zou Y."/>
            <person name="Xue W."/>
            <person name="Luo G."/>
        </authorList>
    </citation>
    <scope>NUCLEOTIDE SEQUENCE [LARGE SCALE GENOMIC DNA]</scope>
    <source>
        <strain evidence="7 9">AF14-1AC</strain>
    </source>
</reference>
<dbReference type="Proteomes" id="UP000283678">
    <property type="component" value="Unassembled WGS sequence"/>
</dbReference>
<evidence type="ECO:0000313" key="10">
    <source>
        <dbReference type="Proteomes" id="UP000294527"/>
    </source>
</evidence>
<reference evidence="5" key="5">
    <citation type="submission" date="2021-06" db="EMBL/GenBank/DDBJ databases">
        <title>Collection of gut derived symbiotic bacterial strains cultured from healthy donors.</title>
        <authorList>
            <person name="Lin H."/>
            <person name="Littmann E."/>
            <person name="Pamer E.G."/>
        </authorList>
    </citation>
    <scope>NUCLEOTIDE SEQUENCE</scope>
    <source>
        <strain evidence="5">MSK.5.10</strain>
    </source>
</reference>
<dbReference type="GeneID" id="93447230"/>
<keyword evidence="1" id="KW-0732">Signal</keyword>
<evidence type="ECO:0000313" key="4">
    <source>
        <dbReference type="EMBL" id="KAA5403350.1"/>
    </source>
</evidence>
<evidence type="ECO:0000313" key="6">
    <source>
        <dbReference type="EMBL" id="QJR76902.1"/>
    </source>
</evidence>
<dbReference type="EMBL" id="QRZL01000034">
    <property type="protein sequence ID" value="RGV69485.1"/>
    <property type="molecule type" value="Genomic_DNA"/>
</dbReference>
<evidence type="ECO:0000313" key="8">
    <source>
        <dbReference type="EMBL" id="TDA75779.1"/>
    </source>
</evidence>
<dbReference type="Proteomes" id="UP000777173">
    <property type="component" value="Unassembled WGS sequence"/>
</dbReference>
<protein>
    <submittedName>
        <fullName evidence="8">DUF4251 domain-containing protein</fullName>
    </submittedName>
</protein>
<name>A0A1Y3ZG99_9BACT</name>
<gene>
    <name evidence="7" type="ORF">DWW04_20990</name>
    <name evidence="8" type="ORF">E1I98_05050</name>
    <name evidence="4" type="ORF">F2Y51_15900</name>
    <name evidence="3" type="ORF">F2Y58_16875</name>
    <name evidence="2" type="ORF">F2Z07_14245</name>
    <name evidence="6" type="ORF">GKD17_11160</name>
    <name evidence="5" type="ORF">KSU80_17190</name>
</gene>
<evidence type="ECO:0000313" key="13">
    <source>
        <dbReference type="Proteomes" id="UP000481700"/>
    </source>
</evidence>
<reference evidence="11 12" key="2">
    <citation type="journal article" date="2019" name="Nat. Med.">
        <title>A library of human gut bacterial isolates paired with longitudinal multiomics data enables mechanistic microbiome research.</title>
        <authorList>
            <person name="Poyet M."/>
            <person name="Groussin M."/>
            <person name="Gibbons S.M."/>
            <person name="Avila-Pacheco J."/>
            <person name="Jiang X."/>
            <person name="Kearney S.M."/>
            <person name="Perrotta A.R."/>
            <person name="Berdy B."/>
            <person name="Zhao S."/>
            <person name="Lieberman T.D."/>
            <person name="Swanson P.K."/>
            <person name="Smith M."/>
            <person name="Roesemann S."/>
            <person name="Alexander J.E."/>
            <person name="Rich S.A."/>
            <person name="Livny J."/>
            <person name="Vlamakis H."/>
            <person name="Clish C."/>
            <person name="Bullock K."/>
            <person name="Deik A."/>
            <person name="Scott J."/>
            <person name="Pierce K.A."/>
            <person name="Xavier R.J."/>
            <person name="Alm E.J."/>
        </authorList>
    </citation>
    <scope>NUCLEOTIDE SEQUENCE [LARGE SCALE GENOMIC DNA]</scope>
    <source>
        <strain evidence="3 12">BIOML-A1</strain>
        <strain evidence="2 13">BIOML-A25</strain>
        <strain evidence="4 11">BIOML-A4</strain>
    </source>
</reference>
<dbReference type="EMBL" id="VVYY01000016">
    <property type="protein sequence ID" value="KAA5395294.1"/>
    <property type="molecule type" value="Genomic_DNA"/>
</dbReference>
<dbReference type="Proteomes" id="UP000294527">
    <property type="component" value="Unassembled WGS sequence"/>
</dbReference>
<dbReference type="Proteomes" id="UP000481616">
    <property type="component" value="Unassembled WGS sequence"/>
</dbReference>
<dbReference type="Proteomes" id="UP000481700">
    <property type="component" value="Unassembled WGS sequence"/>
</dbReference>
<dbReference type="EMBL" id="JAHOAX010000019">
    <property type="protein sequence ID" value="MBV3124892.1"/>
    <property type="molecule type" value="Genomic_DNA"/>
</dbReference>
<proteinExistence type="predicted"/>
<reference evidence="8 10" key="3">
    <citation type="journal article" date="2019" name="Nat. Microbiol.">
        <title>Genomic variation and strain-specific functional adaptation in the human gut microbiome during early life.</title>
        <authorList>
            <person name="Vatanen T."/>
            <person name="Plichta D.R."/>
            <person name="Somani J."/>
            <person name="Munch P.C."/>
            <person name="Arthur T.D."/>
            <person name="Hall A.B."/>
            <person name="Rudolf S."/>
            <person name="Oakeley E.J."/>
            <person name="Ke X."/>
            <person name="Young R.A."/>
            <person name="Haiser H.J."/>
            <person name="Kolde R."/>
            <person name="Yassour M."/>
            <person name="Luopajarvi K."/>
            <person name="Siljander H."/>
            <person name="Virtanen S.M."/>
            <person name="Ilonen J."/>
            <person name="Uibo R."/>
            <person name="Tillmann V."/>
            <person name="Mokurov S."/>
            <person name="Dorshakova N."/>
            <person name="Porter J.A."/>
            <person name="McHardy A.C."/>
            <person name="Lahdesmaki H."/>
            <person name="Vlamakis H."/>
            <person name="Huttenhower C."/>
            <person name="Knip M."/>
            <person name="Xavier R.J."/>
        </authorList>
    </citation>
    <scope>NUCLEOTIDE SEQUENCE [LARGE SCALE GENOMIC DNA]</scope>
    <source>
        <strain evidence="8 10">RJX1047</strain>
    </source>
</reference>
<evidence type="ECO:0000313" key="2">
    <source>
        <dbReference type="EMBL" id="KAA5318039.1"/>
    </source>
</evidence>
<evidence type="ECO:0000313" key="12">
    <source>
        <dbReference type="Proteomes" id="UP000481616"/>
    </source>
</evidence>
<evidence type="ECO:0000313" key="7">
    <source>
        <dbReference type="EMBL" id="RGV69485.1"/>
    </source>
</evidence>
<accession>A0A1Y3ZG99</accession>
<dbReference type="EMBL" id="CP046176">
    <property type="protein sequence ID" value="QJR76902.1"/>
    <property type="molecule type" value="Genomic_DNA"/>
</dbReference>
<dbReference type="EMBL" id="VVZV01000015">
    <property type="protein sequence ID" value="KAA5318039.1"/>
    <property type="molecule type" value="Genomic_DNA"/>
</dbReference>
<dbReference type="EMBL" id="VVZA01000015">
    <property type="protein sequence ID" value="KAA5403350.1"/>
    <property type="molecule type" value="Genomic_DNA"/>
</dbReference>
<dbReference type="Proteomes" id="UP000500949">
    <property type="component" value="Chromosome"/>
</dbReference>
<evidence type="ECO:0000313" key="14">
    <source>
        <dbReference type="Proteomes" id="UP000500949"/>
    </source>
</evidence>
<dbReference type="InterPro" id="IPR025347">
    <property type="entry name" value="DUF4251"/>
</dbReference>
<evidence type="ECO:0000313" key="3">
    <source>
        <dbReference type="EMBL" id="KAA5395294.1"/>
    </source>
</evidence>
<dbReference type="Pfam" id="PF14059">
    <property type="entry name" value="DUF4251"/>
    <property type="match status" value="1"/>
</dbReference>
<dbReference type="Proteomes" id="UP000441162">
    <property type="component" value="Unassembled WGS sequence"/>
</dbReference>
<feature type="chain" id="PRO_5043151878" evidence="1">
    <location>
        <begin position="24"/>
        <end position="197"/>
    </location>
</feature>
<dbReference type="EMBL" id="SLTU01000001">
    <property type="protein sequence ID" value="TDA75779.1"/>
    <property type="molecule type" value="Genomic_DNA"/>
</dbReference>